<name>A0A6A4HQB3_9AGAR</name>
<accession>A0A6A4HQB3</accession>
<dbReference type="Proteomes" id="UP000799118">
    <property type="component" value="Unassembled WGS sequence"/>
</dbReference>
<protein>
    <submittedName>
        <fullName evidence="1">Uncharacterized protein</fullName>
    </submittedName>
</protein>
<reference evidence="1" key="1">
    <citation type="journal article" date="2019" name="Environ. Microbiol.">
        <title>Fungal ecological strategies reflected in gene transcription - a case study of two litter decomposers.</title>
        <authorList>
            <person name="Barbi F."/>
            <person name="Kohler A."/>
            <person name="Barry K."/>
            <person name="Baskaran P."/>
            <person name="Daum C."/>
            <person name="Fauchery L."/>
            <person name="Ihrmark K."/>
            <person name="Kuo A."/>
            <person name="LaButti K."/>
            <person name="Lipzen A."/>
            <person name="Morin E."/>
            <person name="Grigoriev I.V."/>
            <person name="Henrissat B."/>
            <person name="Lindahl B."/>
            <person name="Martin F."/>
        </authorList>
    </citation>
    <scope>NUCLEOTIDE SEQUENCE</scope>
    <source>
        <strain evidence="1">JB14</strain>
    </source>
</reference>
<evidence type="ECO:0000313" key="2">
    <source>
        <dbReference type="Proteomes" id="UP000799118"/>
    </source>
</evidence>
<organism evidence="1 2">
    <name type="scientific">Gymnopus androsaceus JB14</name>
    <dbReference type="NCBI Taxonomy" id="1447944"/>
    <lineage>
        <taxon>Eukaryota</taxon>
        <taxon>Fungi</taxon>
        <taxon>Dikarya</taxon>
        <taxon>Basidiomycota</taxon>
        <taxon>Agaricomycotina</taxon>
        <taxon>Agaricomycetes</taxon>
        <taxon>Agaricomycetidae</taxon>
        <taxon>Agaricales</taxon>
        <taxon>Marasmiineae</taxon>
        <taxon>Omphalotaceae</taxon>
        <taxon>Gymnopus</taxon>
    </lineage>
</organism>
<dbReference type="OrthoDB" id="1862401at2759"/>
<proteinExistence type="predicted"/>
<sequence>MDCVALVRNEKQCNSWISSGDAFTALVWGAITRARHAIPNRVELYNDSYNHAGMELLLLAANGREQMGLGPSEPGEASRYFGNAVLALAVYAARTDLLEASVEATSRVAFTIRKTLQDGRTPEALAARVAFIEGQAEEVHSLERIVLEGNCMTTI</sequence>
<dbReference type="EMBL" id="ML769472">
    <property type="protein sequence ID" value="KAE9399214.1"/>
    <property type="molecule type" value="Genomic_DNA"/>
</dbReference>
<dbReference type="Gene3D" id="3.30.559.10">
    <property type="entry name" value="Chloramphenicol acetyltransferase-like domain"/>
    <property type="match status" value="1"/>
</dbReference>
<evidence type="ECO:0000313" key="1">
    <source>
        <dbReference type="EMBL" id="KAE9399214.1"/>
    </source>
</evidence>
<dbReference type="InterPro" id="IPR023213">
    <property type="entry name" value="CAT-like_dom_sf"/>
</dbReference>
<dbReference type="AlphaFoldDB" id="A0A6A4HQB3"/>
<gene>
    <name evidence="1" type="ORF">BT96DRAFT_994179</name>
</gene>
<keyword evidence="2" id="KW-1185">Reference proteome</keyword>